<protein>
    <submittedName>
        <fullName evidence="1">Uncharacterized protein</fullName>
    </submittedName>
</protein>
<reference evidence="1 2" key="1">
    <citation type="submission" date="2021-06" db="EMBL/GenBank/DDBJ databases">
        <title>Caerostris extrusa draft genome.</title>
        <authorList>
            <person name="Kono N."/>
            <person name="Arakawa K."/>
        </authorList>
    </citation>
    <scope>NUCLEOTIDE SEQUENCE [LARGE SCALE GENOMIC DNA]</scope>
</reference>
<gene>
    <name evidence="1" type="ORF">CEXT_86121</name>
</gene>
<organism evidence="1 2">
    <name type="scientific">Caerostris extrusa</name>
    <name type="common">Bark spider</name>
    <name type="synonym">Caerostris bankana</name>
    <dbReference type="NCBI Taxonomy" id="172846"/>
    <lineage>
        <taxon>Eukaryota</taxon>
        <taxon>Metazoa</taxon>
        <taxon>Ecdysozoa</taxon>
        <taxon>Arthropoda</taxon>
        <taxon>Chelicerata</taxon>
        <taxon>Arachnida</taxon>
        <taxon>Araneae</taxon>
        <taxon>Araneomorphae</taxon>
        <taxon>Entelegynae</taxon>
        <taxon>Araneoidea</taxon>
        <taxon>Araneidae</taxon>
        <taxon>Caerostris</taxon>
    </lineage>
</organism>
<name>A0AAV4SBY3_CAEEX</name>
<dbReference type="AlphaFoldDB" id="A0AAV4SBY3"/>
<sequence length="112" mass="12746">MVITVSESTKKLLSKQLLPNSTISRRKQLMVDLNDQLRVRRFEETRSLEDRPRSGRPSLSMGRVHLGKNAIKGLAAETSVQNNVLESSIRGILYGILNDEFLTALYQLHMKH</sequence>
<dbReference type="Proteomes" id="UP001054945">
    <property type="component" value="Unassembled WGS sequence"/>
</dbReference>
<accession>A0AAV4SBY3</accession>
<dbReference type="EMBL" id="BPLR01009411">
    <property type="protein sequence ID" value="GIY31680.1"/>
    <property type="molecule type" value="Genomic_DNA"/>
</dbReference>
<evidence type="ECO:0000313" key="1">
    <source>
        <dbReference type="EMBL" id="GIY31680.1"/>
    </source>
</evidence>
<evidence type="ECO:0000313" key="2">
    <source>
        <dbReference type="Proteomes" id="UP001054945"/>
    </source>
</evidence>
<comment type="caution">
    <text evidence="1">The sequence shown here is derived from an EMBL/GenBank/DDBJ whole genome shotgun (WGS) entry which is preliminary data.</text>
</comment>
<keyword evidence="2" id="KW-1185">Reference proteome</keyword>
<proteinExistence type="predicted"/>